<gene>
    <name evidence="6" type="primary">rsmH</name>
    <name evidence="8" type="ORF">A2736_01325</name>
</gene>
<evidence type="ECO:0000256" key="3">
    <source>
        <dbReference type="ARBA" id="ARBA00022603"/>
    </source>
</evidence>
<dbReference type="InterPro" id="IPR002903">
    <property type="entry name" value="RsmH"/>
</dbReference>
<evidence type="ECO:0000256" key="6">
    <source>
        <dbReference type="HAMAP-Rule" id="MF_01007"/>
    </source>
</evidence>
<dbReference type="SUPFAM" id="SSF81799">
    <property type="entry name" value="Putative methyltransferase TM0872, insert domain"/>
    <property type="match status" value="1"/>
</dbReference>
<keyword evidence="2 6" id="KW-0698">rRNA processing</keyword>
<comment type="caution">
    <text evidence="8">The sequence shown here is derived from an EMBL/GenBank/DDBJ whole genome shotgun (WGS) entry which is preliminary data.</text>
</comment>
<dbReference type="EMBL" id="MGJC01000011">
    <property type="protein sequence ID" value="OGN00173.1"/>
    <property type="molecule type" value="Genomic_DNA"/>
</dbReference>
<evidence type="ECO:0000256" key="5">
    <source>
        <dbReference type="ARBA" id="ARBA00022691"/>
    </source>
</evidence>
<dbReference type="Proteomes" id="UP000177503">
    <property type="component" value="Unassembled WGS sequence"/>
</dbReference>
<dbReference type="GO" id="GO:0071424">
    <property type="term" value="F:rRNA (cytosine-N4-)-methyltransferase activity"/>
    <property type="evidence" value="ECO:0007669"/>
    <property type="project" value="UniProtKB-UniRule"/>
</dbReference>
<comment type="function">
    <text evidence="6">Specifically methylates the N4 position of cytidine in position 1402 (C1402) of 16S rRNA.</text>
</comment>
<dbReference type="Gene3D" id="3.40.50.150">
    <property type="entry name" value="Vaccinia Virus protein VP39"/>
    <property type="match status" value="1"/>
</dbReference>
<dbReference type="NCBIfam" id="TIGR00006">
    <property type="entry name" value="16S rRNA (cytosine(1402)-N(4))-methyltransferase RsmH"/>
    <property type="match status" value="1"/>
</dbReference>
<sequence>MSEIIHKPVLLKEVIGCLNLAPGKNIIDATIDGGGYAVAILEKIAPEGLPAGEAGKLLGIEIDNTLIRGTELRIKEAGFFENAILMNDSYVNLKKICEEKKFEPDGIVFDLGLSSWHLEQSKRGFSFKKDEILDMRFNPETQPKTAAEIINQYGVEDLEKIFKEYGEEQFAESIAKAIVRARKSKPIIRTQELVGVIEPAVPEWYKHRKIHCATKTFQALRIEVNDELENVRRGVSAAIDVLKSKGRLAVVSFQGLEDKMVKEIFKEKTKEGIIKFVVKGTIKPTWNEQKENPRSRSAKMKIVEKL</sequence>
<dbReference type="EC" id="2.1.1.199" evidence="6"/>
<dbReference type="PIRSF" id="PIRSF004486">
    <property type="entry name" value="MraW"/>
    <property type="match status" value="1"/>
</dbReference>
<keyword evidence="3 6" id="KW-0489">Methyltransferase</keyword>
<dbReference type="GO" id="GO:0005737">
    <property type="term" value="C:cytoplasm"/>
    <property type="evidence" value="ECO:0007669"/>
    <property type="project" value="UniProtKB-SubCell"/>
</dbReference>
<feature type="region of interest" description="Disordered" evidence="7">
    <location>
        <begin position="287"/>
        <end position="306"/>
    </location>
</feature>
<dbReference type="SUPFAM" id="SSF53335">
    <property type="entry name" value="S-adenosyl-L-methionine-dependent methyltransferases"/>
    <property type="match status" value="1"/>
</dbReference>
<feature type="binding site" evidence="6">
    <location>
        <position position="61"/>
    </location>
    <ligand>
        <name>S-adenosyl-L-methionine</name>
        <dbReference type="ChEBI" id="CHEBI:59789"/>
    </ligand>
</feature>
<feature type="binding site" evidence="6">
    <location>
        <position position="117"/>
    </location>
    <ligand>
        <name>S-adenosyl-L-methionine</name>
        <dbReference type="ChEBI" id="CHEBI:59789"/>
    </ligand>
</feature>
<comment type="similarity">
    <text evidence="1 6">Belongs to the methyltransferase superfamily. RsmH family.</text>
</comment>
<evidence type="ECO:0000256" key="2">
    <source>
        <dbReference type="ARBA" id="ARBA00022552"/>
    </source>
</evidence>
<dbReference type="GO" id="GO:0070475">
    <property type="term" value="P:rRNA base methylation"/>
    <property type="evidence" value="ECO:0007669"/>
    <property type="project" value="UniProtKB-UniRule"/>
</dbReference>
<feature type="binding site" evidence="6">
    <location>
        <begin position="34"/>
        <end position="36"/>
    </location>
    <ligand>
        <name>S-adenosyl-L-methionine</name>
        <dbReference type="ChEBI" id="CHEBI:59789"/>
    </ligand>
</feature>
<dbReference type="Pfam" id="PF01795">
    <property type="entry name" value="Methyltransf_5"/>
    <property type="match status" value="1"/>
</dbReference>
<dbReference type="AlphaFoldDB" id="A0A1F8EH91"/>
<keyword evidence="6" id="KW-0963">Cytoplasm</keyword>
<evidence type="ECO:0000256" key="4">
    <source>
        <dbReference type="ARBA" id="ARBA00022679"/>
    </source>
</evidence>
<name>A0A1F8EH91_9BACT</name>
<organism evidence="8 9">
    <name type="scientific">Candidatus Yanofskybacteria bacterium RIFCSPHIGHO2_01_FULL_41_27</name>
    <dbReference type="NCBI Taxonomy" id="1802662"/>
    <lineage>
        <taxon>Bacteria</taxon>
        <taxon>Candidatus Yanofskyibacteriota</taxon>
    </lineage>
</organism>
<dbReference type="InterPro" id="IPR023397">
    <property type="entry name" value="SAM-dep_MeTrfase_MraW_recog"/>
</dbReference>
<dbReference type="STRING" id="1802662.A2736_01325"/>
<comment type="catalytic activity">
    <reaction evidence="6">
        <text>cytidine(1402) in 16S rRNA + S-adenosyl-L-methionine = N(4)-methylcytidine(1402) in 16S rRNA + S-adenosyl-L-homocysteine + H(+)</text>
        <dbReference type="Rhea" id="RHEA:42928"/>
        <dbReference type="Rhea" id="RHEA-COMP:10286"/>
        <dbReference type="Rhea" id="RHEA-COMP:10287"/>
        <dbReference type="ChEBI" id="CHEBI:15378"/>
        <dbReference type="ChEBI" id="CHEBI:57856"/>
        <dbReference type="ChEBI" id="CHEBI:59789"/>
        <dbReference type="ChEBI" id="CHEBI:74506"/>
        <dbReference type="ChEBI" id="CHEBI:82748"/>
        <dbReference type="EC" id="2.1.1.199"/>
    </reaction>
</comment>
<dbReference type="Gene3D" id="1.10.150.170">
    <property type="entry name" value="Putative methyltransferase TM0872, insert domain"/>
    <property type="match status" value="1"/>
</dbReference>
<evidence type="ECO:0000313" key="9">
    <source>
        <dbReference type="Proteomes" id="UP000177503"/>
    </source>
</evidence>
<keyword evidence="4 6" id="KW-0808">Transferase</keyword>
<reference evidence="8 9" key="1">
    <citation type="journal article" date="2016" name="Nat. Commun.">
        <title>Thousands of microbial genomes shed light on interconnected biogeochemical processes in an aquifer system.</title>
        <authorList>
            <person name="Anantharaman K."/>
            <person name="Brown C.T."/>
            <person name="Hug L.A."/>
            <person name="Sharon I."/>
            <person name="Castelle C.J."/>
            <person name="Probst A.J."/>
            <person name="Thomas B.C."/>
            <person name="Singh A."/>
            <person name="Wilkins M.J."/>
            <person name="Karaoz U."/>
            <person name="Brodie E.L."/>
            <person name="Williams K.H."/>
            <person name="Hubbard S.S."/>
            <person name="Banfield J.F."/>
        </authorList>
    </citation>
    <scope>NUCLEOTIDE SEQUENCE [LARGE SCALE GENOMIC DNA]</scope>
</reference>
<protein>
    <recommendedName>
        <fullName evidence="6">Ribosomal RNA small subunit methyltransferase H</fullName>
        <ecNumber evidence="6">2.1.1.199</ecNumber>
    </recommendedName>
    <alternativeName>
        <fullName evidence="6">16S rRNA m(4)C1402 methyltransferase</fullName>
    </alternativeName>
    <alternativeName>
        <fullName evidence="6">rRNA (cytosine-N(4)-)-methyltransferase RsmH</fullName>
    </alternativeName>
</protein>
<keyword evidence="5 6" id="KW-0949">S-adenosyl-L-methionine</keyword>
<dbReference type="PANTHER" id="PTHR11265">
    <property type="entry name" value="S-ADENOSYL-METHYLTRANSFERASE MRAW"/>
    <property type="match status" value="1"/>
</dbReference>
<evidence type="ECO:0000313" key="8">
    <source>
        <dbReference type="EMBL" id="OGN00173.1"/>
    </source>
</evidence>
<dbReference type="InterPro" id="IPR029063">
    <property type="entry name" value="SAM-dependent_MTases_sf"/>
</dbReference>
<proteinExistence type="inferred from homology"/>
<feature type="binding site" evidence="6">
    <location>
        <position position="90"/>
    </location>
    <ligand>
        <name>S-adenosyl-L-methionine</name>
        <dbReference type="ChEBI" id="CHEBI:59789"/>
    </ligand>
</feature>
<evidence type="ECO:0000256" key="1">
    <source>
        <dbReference type="ARBA" id="ARBA00010396"/>
    </source>
</evidence>
<dbReference type="PANTHER" id="PTHR11265:SF0">
    <property type="entry name" value="12S RRNA N4-METHYLCYTIDINE METHYLTRANSFERASE"/>
    <property type="match status" value="1"/>
</dbReference>
<dbReference type="HAMAP" id="MF_01007">
    <property type="entry name" value="16SrRNA_methyltr_H"/>
    <property type="match status" value="1"/>
</dbReference>
<feature type="binding site" evidence="6">
    <location>
        <position position="110"/>
    </location>
    <ligand>
        <name>S-adenosyl-L-methionine</name>
        <dbReference type="ChEBI" id="CHEBI:59789"/>
    </ligand>
</feature>
<evidence type="ECO:0000256" key="7">
    <source>
        <dbReference type="SAM" id="MobiDB-lite"/>
    </source>
</evidence>
<comment type="subcellular location">
    <subcellularLocation>
        <location evidence="6">Cytoplasm</location>
    </subcellularLocation>
</comment>
<accession>A0A1F8EH91</accession>